<reference evidence="2 3" key="1">
    <citation type="submission" date="2019-06" db="EMBL/GenBank/DDBJ databases">
        <title>Sequencing the genomes of 1000 actinobacteria strains.</title>
        <authorList>
            <person name="Klenk H.-P."/>
        </authorList>
    </citation>
    <scope>NUCLEOTIDE SEQUENCE [LARGE SCALE GENOMIC DNA]</scope>
    <source>
        <strain evidence="2 3">DSM 19560</strain>
    </source>
</reference>
<evidence type="ECO:0000313" key="2">
    <source>
        <dbReference type="EMBL" id="TWE11694.1"/>
    </source>
</evidence>
<evidence type="ECO:0000313" key="3">
    <source>
        <dbReference type="Proteomes" id="UP000318297"/>
    </source>
</evidence>
<proteinExistence type="predicted"/>
<keyword evidence="3" id="KW-1185">Reference proteome</keyword>
<dbReference type="Proteomes" id="UP000318297">
    <property type="component" value="Unassembled WGS sequence"/>
</dbReference>
<feature type="signal peptide" evidence="1">
    <location>
        <begin position="1"/>
        <end position="20"/>
    </location>
</feature>
<comment type="caution">
    <text evidence="2">The sequence shown here is derived from an EMBL/GenBank/DDBJ whole genome shotgun (WGS) entry which is preliminary data.</text>
</comment>
<gene>
    <name evidence="2" type="ORF">BKA23_0475</name>
</gene>
<accession>A0A561E7U9</accession>
<evidence type="ECO:0000256" key="1">
    <source>
        <dbReference type="SAM" id="SignalP"/>
    </source>
</evidence>
<keyword evidence="1" id="KW-0732">Signal</keyword>
<protein>
    <submittedName>
        <fullName evidence="2">Uncharacterized protein</fullName>
    </submittedName>
</protein>
<dbReference type="AlphaFoldDB" id="A0A561E7U9"/>
<name>A0A561E7U9_9MICO</name>
<organism evidence="2 3">
    <name type="scientific">Rudaeicoccus suwonensis</name>
    <dbReference type="NCBI Taxonomy" id="657409"/>
    <lineage>
        <taxon>Bacteria</taxon>
        <taxon>Bacillati</taxon>
        <taxon>Actinomycetota</taxon>
        <taxon>Actinomycetes</taxon>
        <taxon>Micrococcales</taxon>
        <taxon>Dermacoccaceae</taxon>
        <taxon>Rudaeicoccus</taxon>
    </lineage>
</organism>
<dbReference type="EMBL" id="VIVQ01000001">
    <property type="protein sequence ID" value="TWE11694.1"/>
    <property type="molecule type" value="Genomic_DNA"/>
</dbReference>
<feature type="chain" id="PRO_5022171508" evidence="1">
    <location>
        <begin position="21"/>
        <end position="178"/>
    </location>
</feature>
<sequence>MSSVLSATAATMTDMTTAHAQTYTGSNPLRRLRAAWKHDLGHDERAAILAWASFTLTFTGTRALTHWIKDGHGPKSGGMSLGGKHFHHYNLGIAMLSALGAASLKYEERLAHTPLKPLAYGAANALIADEAALLLDLQDVYWAKDGRKSVDIAIGTIGFGGAGIALVPLIKHSNERRA</sequence>
<dbReference type="RefSeq" id="WP_211841571.1">
    <property type="nucleotide sequence ID" value="NZ_VIVQ01000001.1"/>
</dbReference>